<accession>W9S0X2</accession>
<reference evidence="2" key="1">
    <citation type="submission" date="2013-01" db="EMBL/GenBank/DDBJ databases">
        <title>Draft Genome Sequence of a Mulberry Tree, Morus notabilis C.K. Schneid.</title>
        <authorList>
            <person name="He N."/>
            <person name="Zhao S."/>
        </authorList>
    </citation>
    <scope>NUCLEOTIDE SEQUENCE</scope>
</reference>
<evidence type="ECO:0000313" key="2">
    <source>
        <dbReference type="Proteomes" id="UP000030645"/>
    </source>
</evidence>
<dbReference type="EMBL" id="KE345575">
    <property type="protein sequence ID" value="EXC06935.1"/>
    <property type="molecule type" value="Genomic_DNA"/>
</dbReference>
<gene>
    <name evidence="1" type="ORF">L484_007615</name>
</gene>
<name>W9S0X2_9ROSA</name>
<organism evidence="1 2">
    <name type="scientific">Morus notabilis</name>
    <dbReference type="NCBI Taxonomy" id="981085"/>
    <lineage>
        <taxon>Eukaryota</taxon>
        <taxon>Viridiplantae</taxon>
        <taxon>Streptophyta</taxon>
        <taxon>Embryophyta</taxon>
        <taxon>Tracheophyta</taxon>
        <taxon>Spermatophyta</taxon>
        <taxon>Magnoliopsida</taxon>
        <taxon>eudicotyledons</taxon>
        <taxon>Gunneridae</taxon>
        <taxon>Pentapetalae</taxon>
        <taxon>rosids</taxon>
        <taxon>fabids</taxon>
        <taxon>Rosales</taxon>
        <taxon>Moraceae</taxon>
        <taxon>Moreae</taxon>
        <taxon>Morus</taxon>
    </lineage>
</organism>
<dbReference type="AlphaFoldDB" id="W9S0X2"/>
<evidence type="ECO:0000313" key="1">
    <source>
        <dbReference type="EMBL" id="EXC06935.1"/>
    </source>
</evidence>
<proteinExistence type="predicted"/>
<dbReference type="Proteomes" id="UP000030645">
    <property type="component" value="Unassembled WGS sequence"/>
</dbReference>
<keyword evidence="2" id="KW-1185">Reference proteome</keyword>
<protein>
    <submittedName>
        <fullName evidence="1">Uncharacterized protein</fullName>
    </submittedName>
</protein>
<sequence>MDNLKLDEAPDLGKKQSSYSMNYTFRKCTELNIIKHSNSRYEFHQKIAIMRVNFNELNYQIIQNGVPTEPTLEPKSLTYEKPTFHKLDDKTIAKFTQEAKFIGHRAEGL</sequence>